<dbReference type="InterPro" id="IPR019662">
    <property type="entry name" value="DUF2516"/>
</dbReference>
<protein>
    <submittedName>
        <fullName evidence="2">DUF2516 family protein</fullName>
    </submittedName>
</protein>
<keyword evidence="3" id="KW-1185">Reference proteome</keyword>
<sequence>MDIIGFAQVWLFVLFYLVIFGLSAWALVDCLRRPPQAFTTAGKRTRTFWTWVLVAATVVAFICIPPPIGVGLPFPSFLALVSAAAAIVYLVDVRPAVAPYTRRRGPGGPSRGGW</sequence>
<dbReference type="AlphaFoldDB" id="A0A4P7SF55"/>
<name>A0A4P7SF55_9CELL</name>
<keyword evidence="1" id="KW-1133">Transmembrane helix</keyword>
<gene>
    <name evidence="2" type="ORF">E5225_01950</name>
</gene>
<evidence type="ECO:0000256" key="1">
    <source>
        <dbReference type="SAM" id="Phobius"/>
    </source>
</evidence>
<organism evidence="2 3">
    <name type="scientific">Cellulomonas shaoxiangyii</name>
    <dbReference type="NCBI Taxonomy" id="2566013"/>
    <lineage>
        <taxon>Bacteria</taxon>
        <taxon>Bacillati</taxon>
        <taxon>Actinomycetota</taxon>
        <taxon>Actinomycetes</taxon>
        <taxon>Micrococcales</taxon>
        <taxon>Cellulomonadaceae</taxon>
        <taxon>Cellulomonas</taxon>
    </lineage>
</organism>
<dbReference type="Pfam" id="PF10724">
    <property type="entry name" value="DUF2516"/>
    <property type="match status" value="1"/>
</dbReference>
<feature type="transmembrane region" description="Helical" evidence="1">
    <location>
        <begin position="74"/>
        <end position="93"/>
    </location>
</feature>
<evidence type="ECO:0000313" key="3">
    <source>
        <dbReference type="Proteomes" id="UP000296469"/>
    </source>
</evidence>
<keyword evidence="1" id="KW-0812">Transmembrane</keyword>
<dbReference type="RefSeq" id="WP_135973390.1">
    <property type="nucleotide sequence ID" value="NZ_CP039291.1"/>
</dbReference>
<feature type="transmembrane region" description="Helical" evidence="1">
    <location>
        <begin position="48"/>
        <end position="68"/>
    </location>
</feature>
<dbReference type="OrthoDB" id="4774469at2"/>
<dbReference type="Proteomes" id="UP000296469">
    <property type="component" value="Chromosome"/>
</dbReference>
<feature type="transmembrane region" description="Helical" evidence="1">
    <location>
        <begin position="6"/>
        <end position="28"/>
    </location>
</feature>
<dbReference type="KEGG" id="celz:E5225_01950"/>
<accession>A0A4P7SF55</accession>
<proteinExistence type="predicted"/>
<evidence type="ECO:0000313" key="2">
    <source>
        <dbReference type="EMBL" id="QCB92500.1"/>
    </source>
</evidence>
<keyword evidence="1" id="KW-0472">Membrane</keyword>
<dbReference type="EMBL" id="CP039291">
    <property type="protein sequence ID" value="QCB92500.1"/>
    <property type="molecule type" value="Genomic_DNA"/>
</dbReference>
<reference evidence="2 3" key="1">
    <citation type="submission" date="2019-04" db="EMBL/GenBank/DDBJ databases">
        <title>Isolation and identification of Cellulomonas shaoxiangyii sp. Nov. isolated from feces of the Tibetan antelopes (Pantholops hodgsonii) in the Qinghai-Tibet plateau of China.</title>
        <authorList>
            <person name="Tian Z."/>
        </authorList>
    </citation>
    <scope>NUCLEOTIDE SEQUENCE [LARGE SCALE GENOMIC DNA]</scope>
    <source>
        <strain evidence="2 3">Z28</strain>
    </source>
</reference>